<dbReference type="InterPro" id="IPR036249">
    <property type="entry name" value="Thioredoxin-like_sf"/>
</dbReference>
<dbReference type="Proteomes" id="UP001432046">
    <property type="component" value="Chromosome"/>
</dbReference>
<evidence type="ECO:0000259" key="7">
    <source>
        <dbReference type="PROSITE" id="PS51471"/>
    </source>
</evidence>
<keyword evidence="4" id="KW-0223">Dioxygenase</keyword>
<evidence type="ECO:0000256" key="5">
    <source>
        <dbReference type="ARBA" id="ARBA00023002"/>
    </source>
</evidence>
<dbReference type="InterPro" id="IPR006620">
    <property type="entry name" value="Pro_4_hyd_alph"/>
</dbReference>
<dbReference type="EMBL" id="CP147711">
    <property type="protein sequence ID" value="WXC83944.1"/>
    <property type="molecule type" value="Genomic_DNA"/>
</dbReference>
<evidence type="ECO:0000256" key="4">
    <source>
        <dbReference type="ARBA" id="ARBA00022964"/>
    </source>
</evidence>
<evidence type="ECO:0000256" key="3">
    <source>
        <dbReference type="ARBA" id="ARBA00022896"/>
    </source>
</evidence>
<evidence type="ECO:0000313" key="9">
    <source>
        <dbReference type="Proteomes" id="UP001432046"/>
    </source>
</evidence>
<evidence type="ECO:0000256" key="1">
    <source>
        <dbReference type="ARBA" id="ARBA00001961"/>
    </source>
</evidence>
<dbReference type="SUPFAM" id="SSF52833">
    <property type="entry name" value="Thioredoxin-like"/>
    <property type="match status" value="1"/>
</dbReference>
<organism evidence="8 9">
    <name type="scientific">Bradyrhizobium septentrionale</name>
    <dbReference type="NCBI Taxonomy" id="1404411"/>
    <lineage>
        <taxon>Bacteria</taxon>
        <taxon>Pseudomonadati</taxon>
        <taxon>Pseudomonadota</taxon>
        <taxon>Alphaproteobacteria</taxon>
        <taxon>Hyphomicrobiales</taxon>
        <taxon>Nitrobacteraceae</taxon>
        <taxon>Bradyrhizobium</taxon>
    </lineage>
</organism>
<comment type="cofactor">
    <cofactor evidence="1">
        <name>L-ascorbate</name>
        <dbReference type="ChEBI" id="CHEBI:38290"/>
    </cofactor>
</comment>
<dbReference type="SMART" id="SM00702">
    <property type="entry name" value="P4Hc"/>
    <property type="match status" value="1"/>
</dbReference>
<protein>
    <submittedName>
        <fullName evidence="8">2OG-Fe(II) oxygenase</fullName>
    </submittedName>
</protein>
<dbReference type="PROSITE" id="PS51471">
    <property type="entry name" value="FE2OG_OXY"/>
    <property type="match status" value="1"/>
</dbReference>
<evidence type="ECO:0000256" key="6">
    <source>
        <dbReference type="ARBA" id="ARBA00023004"/>
    </source>
</evidence>
<keyword evidence="9" id="KW-1185">Reference proteome</keyword>
<proteinExistence type="predicted"/>
<name>A0ABZ2PEN8_9BRAD</name>
<dbReference type="InterPro" id="IPR005123">
    <property type="entry name" value="Oxoglu/Fe-dep_dioxygenase_dom"/>
</dbReference>
<keyword evidence="3" id="KW-0847">Vitamin C</keyword>
<keyword evidence="2" id="KW-0479">Metal-binding</keyword>
<dbReference type="Pfam" id="PF13640">
    <property type="entry name" value="2OG-FeII_Oxy_3"/>
    <property type="match status" value="1"/>
</dbReference>
<evidence type="ECO:0000256" key="2">
    <source>
        <dbReference type="ARBA" id="ARBA00022723"/>
    </source>
</evidence>
<feature type="domain" description="Fe2OG dioxygenase" evidence="7">
    <location>
        <begin position="308"/>
        <end position="402"/>
    </location>
</feature>
<dbReference type="Gene3D" id="3.40.30.10">
    <property type="entry name" value="Glutaredoxin"/>
    <property type="match status" value="1"/>
</dbReference>
<reference evidence="8" key="1">
    <citation type="journal article" date="2021" name="Int. J. Syst. Evol. Microbiol.">
        <title>Bradyrhizobium septentrionale sp. nov. (sv. septentrionale) and Bradyrhizobium quebecense sp. nov. (sv. septentrionale) associated with legumes native to Canada possess rearranged symbiosis genes and numerous insertion sequences.</title>
        <authorList>
            <person name="Bromfield E.S.P."/>
            <person name="Cloutier S."/>
        </authorList>
    </citation>
    <scope>NUCLEOTIDE SEQUENCE</scope>
    <source>
        <strain evidence="8">5S5</strain>
    </source>
</reference>
<reference evidence="8" key="2">
    <citation type="submission" date="2024-03" db="EMBL/GenBank/DDBJ databases">
        <authorList>
            <person name="Bromfield E.S.P."/>
            <person name="Cloutier S."/>
        </authorList>
    </citation>
    <scope>NUCLEOTIDE SEQUENCE</scope>
    <source>
        <strain evidence="8">5S5</strain>
    </source>
</reference>
<keyword evidence="5" id="KW-0560">Oxidoreductase</keyword>
<dbReference type="RefSeq" id="WP_224496802.1">
    <property type="nucleotide sequence ID" value="NZ_CP088285.1"/>
</dbReference>
<sequence length="426" mass="47392">MRRPDPGEHPALCDHRPAVVTQLLSRWGQGGRRHREQIRSPFFSALFSLEFEVVQSAQGGPAALGPGSAAPWFSQATLSLPNYSFSSAGGRYLALCFLGSAGDDGAREVIQQVLDATDVFDGQRAAFFGVTIDARDKANETLLERNGIRYFLDLDGAVSRLYGALPQASTPGEQSRYKRMWILIDPTLRVMGMAPFGQTAALISRLRTLPPPDRFAGIRLQAPILYLPQVFEPAFCKHLIGLYESNGGEMSGVMREIDGKTVGVRDLRFKARRDFLLEDAELRRQVDLRIERAIVPEIAKVHQFKATHIERYMVGCYDAADNAHFAPHRDNTTKGTAHRRFAVSINLNDDFDGGEIGFPEYGPQSFKPPTGCAVVFSCSLLHAVSLVTRGKRYAFLPFLYDQAAADIRDENRRFISREERSDHAPS</sequence>
<dbReference type="InterPro" id="IPR044862">
    <property type="entry name" value="Pro_4_hyd_alph_FE2OG_OXY"/>
</dbReference>
<evidence type="ECO:0000313" key="8">
    <source>
        <dbReference type="EMBL" id="WXC83944.1"/>
    </source>
</evidence>
<accession>A0ABZ2PEN8</accession>
<dbReference type="Gene3D" id="2.60.120.620">
    <property type="entry name" value="q2cbj1_9rhob like domain"/>
    <property type="match status" value="1"/>
</dbReference>
<gene>
    <name evidence="8" type="ORF">WDK88_21385</name>
</gene>
<keyword evidence="6" id="KW-0408">Iron</keyword>